<evidence type="ECO:0000256" key="1">
    <source>
        <dbReference type="ARBA" id="ARBA00004651"/>
    </source>
</evidence>
<keyword evidence="9 14" id="KW-0472">Membrane</keyword>
<dbReference type="Pfam" id="PF02537">
    <property type="entry name" value="CRCB"/>
    <property type="match status" value="1"/>
</dbReference>
<dbReference type="GO" id="GO:0046872">
    <property type="term" value="F:metal ion binding"/>
    <property type="evidence" value="ECO:0007669"/>
    <property type="project" value="UniProtKB-KW"/>
</dbReference>
<keyword evidence="2 14" id="KW-0813">Transport</keyword>
<dbReference type="GO" id="GO:0062054">
    <property type="term" value="F:fluoride channel activity"/>
    <property type="evidence" value="ECO:0007669"/>
    <property type="project" value="UniProtKB-UniRule"/>
</dbReference>
<dbReference type="GeneID" id="93726343"/>
<evidence type="ECO:0000256" key="4">
    <source>
        <dbReference type="ARBA" id="ARBA00022692"/>
    </source>
</evidence>
<keyword evidence="10 14" id="KW-0407">Ion channel</keyword>
<reference evidence="15 18" key="2">
    <citation type="submission" date="2021-01" db="EMBL/GenBank/DDBJ databases">
        <title>FDA dAtabase for Regulatory Grade micrObial Sequences (FDA-ARGOS): Supporting development and validation of Infectious Disease Dx tests.</title>
        <authorList>
            <person name="Sproer C."/>
            <person name="Gronow S."/>
            <person name="Severitt S."/>
            <person name="Schroder I."/>
            <person name="Tallon L."/>
            <person name="Sadzewicz L."/>
            <person name="Zhao X."/>
            <person name="Boylan J."/>
            <person name="Ott S."/>
            <person name="Bowen H."/>
            <person name="Vavikolanu K."/>
            <person name="Mehta A."/>
            <person name="Aluvathingal J."/>
            <person name="Nadendla S."/>
            <person name="Lowell S."/>
            <person name="Myers T."/>
            <person name="Yan Y."/>
            <person name="Sichtig H."/>
        </authorList>
    </citation>
    <scope>NUCLEOTIDE SEQUENCE [LARGE SCALE GENOMIC DNA]</scope>
    <source>
        <strain evidence="15 18">FDAARGOS_1148</strain>
    </source>
</reference>
<dbReference type="Proteomes" id="UP000595942">
    <property type="component" value="Chromosome"/>
</dbReference>
<dbReference type="GO" id="GO:0005886">
    <property type="term" value="C:plasma membrane"/>
    <property type="evidence" value="ECO:0007669"/>
    <property type="project" value="UniProtKB-SubCell"/>
</dbReference>
<keyword evidence="4 14" id="KW-0812">Transmembrane</keyword>
<evidence type="ECO:0000256" key="7">
    <source>
        <dbReference type="ARBA" id="ARBA00023053"/>
    </source>
</evidence>
<dbReference type="KEGG" id="scv:A4G25_00610"/>
<keyword evidence="8 14" id="KW-0406">Ion transport</keyword>
<comment type="activity regulation">
    <text evidence="14">Na(+) is not transported, but it plays an essential structural role and its presence is essential for fluoride channel function.</text>
</comment>
<dbReference type="PANTHER" id="PTHR28259">
    <property type="entry name" value="FLUORIDE EXPORT PROTEIN 1-RELATED"/>
    <property type="match status" value="1"/>
</dbReference>
<feature type="binding site" evidence="14">
    <location>
        <position position="71"/>
    </location>
    <ligand>
        <name>Na(+)</name>
        <dbReference type="ChEBI" id="CHEBI:29101"/>
        <note>structural</note>
    </ligand>
</feature>
<feature type="transmembrane region" description="Helical" evidence="14">
    <location>
        <begin position="93"/>
        <end position="112"/>
    </location>
</feature>
<dbReference type="EMBL" id="RQTE01000234">
    <property type="protein sequence ID" value="RZI00716.1"/>
    <property type="molecule type" value="Genomic_DNA"/>
</dbReference>
<dbReference type="NCBIfam" id="NF010797">
    <property type="entry name" value="PRK14201.1"/>
    <property type="match status" value="1"/>
</dbReference>
<feature type="transmembrane region" description="Helical" evidence="14">
    <location>
        <begin position="31"/>
        <end position="52"/>
    </location>
</feature>
<comment type="catalytic activity">
    <reaction evidence="12">
        <text>fluoride(in) = fluoride(out)</text>
        <dbReference type="Rhea" id="RHEA:76159"/>
        <dbReference type="ChEBI" id="CHEBI:17051"/>
    </reaction>
    <physiologicalReaction direction="left-to-right" evidence="12">
        <dbReference type="Rhea" id="RHEA:76160"/>
    </physiologicalReaction>
</comment>
<comment type="subcellular location">
    <subcellularLocation>
        <location evidence="1 14">Cell membrane</location>
        <topology evidence="1 14">Multi-pass membrane protein</topology>
    </subcellularLocation>
</comment>
<comment type="similarity">
    <text evidence="11 14">Belongs to the fluoride channel Fluc/FEX (TC 1.A.43) family.</text>
</comment>
<dbReference type="HAMAP" id="MF_00454">
    <property type="entry name" value="FluC"/>
    <property type="match status" value="1"/>
</dbReference>
<dbReference type="EMBL" id="CP068073">
    <property type="protein sequence ID" value="QQS83708.1"/>
    <property type="molecule type" value="Genomic_DNA"/>
</dbReference>
<keyword evidence="3 14" id="KW-1003">Cell membrane</keyword>
<sequence length="123" mass="13249">MQYLYVFIGGALGALIRFGLSQLNQGSGFPIGTFIANLAGAFLMGLITALVLKTFQKISLLKKGITTGFLGALTTFSTFQFELVHMFEHHNYALLGIYAITSYTFGILLCYIGGKLGGALSHD</sequence>
<keyword evidence="18" id="KW-1185">Reference proteome</keyword>
<organism evidence="16 17">
    <name type="scientific">Staphylococcus condimenti</name>
    <dbReference type="NCBI Taxonomy" id="70255"/>
    <lineage>
        <taxon>Bacteria</taxon>
        <taxon>Bacillati</taxon>
        <taxon>Bacillota</taxon>
        <taxon>Bacilli</taxon>
        <taxon>Bacillales</taxon>
        <taxon>Staphylococcaceae</taxon>
        <taxon>Staphylococcus</taxon>
    </lineage>
</organism>
<name>A0A143P7K9_9STAP</name>
<protein>
    <recommendedName>
        <fullName evidence="14">Fluoride-specific ion channel FluC</fullName>
    </recommendedName>
</protein>
<evidence type="ECO:0000256" key="14">
    <source>
        <dbReference type="HAMAP-Rule" id="MF_00454"/>
    </source>
</evidence>
<evidence type="ECO:0000256" key="6">
    <source>
        <dbReference type="ARBA" id="ARBA00022989"/>
    </source>
</evidence>
<evidence type="ECO:0000256" key="3">
    <source>
        <dbReference type="ARBA" id="ARBA00022475"/>
    </source>
</evidence>
<keyword evidence="6 14" id="KW-1133">Transmembrane helix</keyword>
<evidence type="ECO:0000256" key="12">
    <source>
        <dbReference type="ARBA" id="ARBA00035585"/>
    </source>
</evidence>
<comment type="function">
    <text evidence="13 14">Fluoride-specific ion channel. Important for reducing fluoride concentration in the cell, thus reducing its toxicity.</text>
</comment>
<dbReference type="RefSeq" id="WP_047131947.1">
    <property type="nucleotide sequence ID" value="NZ_CP015114.1"/>
</dbReference>
<evidence type="ECO:0000313" key="18">
    <source>
        <dbReference type="Proteomes" id="UP000595942"/>
    </source>
</evidence>
<evidence type="ECO:0000256" key="9">
    <source>
        <dbReference type="ARBA" id="ARBA00023136"/>
    </source>
</evidence>
<evidence type="ECO:0000256" key="11">
    <source>
        <dbReference type="ARBA" id="ARBA00035120"/>
    </source>
</evidence>
<keyword evidence="7 14" id="KW-0915">Sodium</keyword>
<evidence type="ECO:0000256" key="13">
    <source>
        <dbReference type="ARBA" id="ARBA00049940"/>
    </source>
</evidence>
<dbReference type="AlphaFoldDB" id="A0A143P7K9"/>
<dbReference type="Proteomes" id="UP000293854">
    <property type="component" value="Unassembled WGS sequence"/>
</dbReference>
<feature type="binding site" evidence="14">
    <location>
        <position position="74"/>
    </location>
    <ligand>
        <name>Na(+)</name>
        <dbReference type="ChEBI" id="CHEBI:29101"/>
        <note>structural</note>
    </ligand>
</feature>
<evidence type="ECO:0000313" key="17">
    <source>
        <dbReference type="Proteomes" id="UP000293854"/>
    </source>
</evidence>
<reference evidence="16 17" key="1">
    <citation type="submission" date="2018-11" db="EMBL/GenBank/DDBJ databases">
        <title>Genomic profiling of Staphylococcus species from a Poultry farm system in KwaZulu-Natal, South Africa.</title>
        <authorList>
            <person name="Amoako D.G."/>
            <person name="Somboro A.M."/>
            <person name="Abia A.L.K."/>
            <person name="Bester L.A."/>
            <person name="Essack S.Y."/>
        </authorList>
    </citation>
    <scope>NUCLEOTIDE SEQUENCE [LARGE SCALE GENOMIC DNA]</scope>
    <source>
        <strain evidence="16 17">SA11</strain>
    </source>
</reference>
<dbReference type="InterPro" id="IPR003691">
    <property type="entry name" value="FluC"/>
</dbReference>
<gene>
    <name evidence="14 16" type="primary">crcB</name>
    <name evidence="14" type="synonym">fluC</name>
    <name evidence="16" type="ORF">EIG99_10730</name>
    <name evidence="15" type="ORF">I6J05_05125</name>
</gene>
<proteinExistence type="inferred from homology"/>
<accession>A0A143P7K9</accession>
<evidence type="ECO:0000256" key="5">
    <source>
        <dbReference type="ARBA" id="ARBA00022723"/>
    </source>
</evidence>
<feature type="transmembrane region" description="Helical" evidence="14">
    <location>
        <begin position="64"/>
        <end position="81"/>
    </location>
</feature>
<evidence type="ECO:0000256" key="10">
    <source>
        <dbReference type="ARBA" id="ARBA00023303"/>
    </source>
</evidence>
<dbReference type="PANTHER" id="PTHR28259:SF16">
    <property type="entry name" value="FLUORIDE-SPECIFIC ION CHANNEL FLUC 2"/>
    <property type="match status" value="1"/>
</dbReference>
<evidence type="ECO:0000313" key="15">
    <source>
        <dbReference type="EMBL" id="QQS83708.1"/>
    </source>
</evidence>
<dbReference type="OrthoDB" id="9799631at2"/>
<evidence type="ECO:0000256" key="2">
    <source>
        <dbReference type="ARBA" id="ARBA00022448"/>
    </source>
</evidence>
<evidence type="ECO:0000313" key="16">
    <source>
        <dbReference type="EMBL" id="RZI00716.1"/>
    </source>
</evidence>
<keyword evidence="5 14" id="KW-0479">Metal-binding</keyword>
<dbReference type="GO" id="GO:0140114">
    <property type="term" value="P:cellular detoxification of fluoride"/>
    <property type="evidence" value="ECO:0007669"/>
    <property type="project" value="UniProtKB-UniRule"/>
</dbReference>
<evidence type="ECO:0000256" key="8">
    <source>
        <dbReference type="ARBA" id="ARBA00023065"/>
    </source>
</evidence>